<organism evidence="2 3">
    <name type="scientific">Caldibacillus thermoamylovorans</name>
    <dbReference type="NCBI Taxonomy" id="35841"/>
    <lineage>
        <taxon>Bacteria</taxon>
        <taxon>Bacillati</taxon>
        <taxon>Bacillota</taxon>
        <taxon>Bacilli</taxon>
        <taxon>Bacillales</taxon>
        <taxon>Bacillaceae</taxon>
        <taxon>Caldibacillus</taxon>
    </lineage>
</organism>
<proteinExistence type="predicted"/>
<dbReference type="RefSeq" id="WP_041846771.1">
    <property type="nucleotide sequence ID" value="NZ_JXLR01000121.1"/>
</dbReference>
<evidence type="ECO:0000313" key="3">
    <source>
        <dbReference type="Proteomes" id="UP000032076"/>
    </source>
</evidence>
<gene>
    <name evidence="2" type="ORF">B4167_2302</name>
</gene>
<dbReference type="CDD" id="cd13608">
    <property type="entry name" value="PBP2_OpuCC_like"/>
    <property type="match status" value="1"/>
</dbReference>
<dbReference type="EMBL" id="JXLU01000054">
    <property type="protein sequence ID" value="KIO73256.1"/>
    <property type="molecule type" value="Genomic_DNA"/>
</dbReference>
<evidence type="ECO:0000313" key="2">
    <source>
        <dbReference type="EMBL" id="KIO73256.1"/>
    </source>
</evidence>
<dbReference type="GO" id="GO:0022857">
    <property type="term" value="F:transmembrane transporter activity"/>
    <property type="evidence" value="ECO:0007669"/>
    <property type="project" value="InterPro"/>
</dbReference>
<dbReference type="PROSITE" id="PS51257">
    <property type="entry name" value="PROKAR_LIPOPROTEIN"/>
    <property type="match status" value="1"/>
</dbReference>
<dbReference type="PANTHER" id="PTHR30024">
    <property type="entry name" value="ALIPHATIC SULFONATES-BINDING PROTEIN-RELATED"/>
    <property type="match status" value="1"/>
</dbReference>
<dbReference type="AlphaFoldDB" id="A0A0D0G6M2"/>
<comment type="caution">
    <text evidence="2">The sequence shown here is derived from an EMBL/GenBank/DDBJ whole genome shotgun (WGS) entry which is preliminary data.</text>
</comment>
<dbReference type="PANTHER" id="PTHR30024:SF44">
    <property type="entry name" value="CHOLINE-BINDING PROTEIN"/>
    <property type="match status" value="1"/>
</dbReference>
<evidence type="ECO:0000259" key="1">
    <source>
        <dbReference type="Pfam" id="PF04069"/>
    </source>
</evidence>
<reference evidence="2 3" key="1">
    <citation type="submission" date="2015-01" db="EMBL/GenBank/DDBJ databases">
        <title>Draft Genome Sequences of Four Bacillus thermoamylovorans Strains, Isolated From Food Products.</title>
        <authorList>
            <person name="Krawcyk A.O."/>
            <person name="Berendsen E.M."/>
            <person name="Eijlander R.T."/>
            <person name="de Jong A."/>
            <person name="Wells-Bennik M."/>
            <person name="Kuipers O.P."/>
        </authorList>
    </citation>
    <scope>NUCLEOTIDE SEQUENCE [LARGE SCALE GENOMIC DNA]</scope>
    <source>
        <strain evidence="2 3">B4167</strain>
    </source>
</reference>
<dbReference type="Proteomes" id="UP000032076">
    <property type="component" value="Unassembled WGS sequence"/>
</dbReference>
<dbReference type="Pfam" id="PF04069">
    <property type="entry name" value="OpuAC"/>
    <property type="match status" value="1"/>
</dbReference>
<dbReference type="GO" id="GO:0043190">
    <property type="term" value="C:ATP-binding cassette (ABC) transporter complex"/>
    <property type="evidence" value="ECO:0007669"/>
    <property type="project" value="InterPro"/>
</dbReference>
<name>A0A0D0G6M2_9BACI</name>
<feature type="domain" description="ABC-type glycine betaine transport system substrate-binding" evidence="1">
    <location>
        <begin position="34"/>
        <end position="299"/>
    </location>
</feature>
<dbReference type="InterPro" id="IPR007210">
    <property type="entry name" value="ABC_Gly_betaine_transp_sub-bd"/>
</dbReference>
<accession>A0A0D0G6M2</accession>
<dbReference type="SUPFAM" id="SSF53850">
    <property type="entry name" value="Periplasmic binding protein-like II"/>
    <property type="match status" value="1"/>
</dbReference>
<dbReference type="OrthoDB" id="9801163at2"/>
<sequence>MKKTKRVITILILSLSFILGACSLPGLSGAPENTIRIGTLNTTESQIMGQVVKQLIEHETDLEVVLVNNLGSSIVQHQAMLDKQVDITATRYTGTDLSGALGMEPVNDPDEAMKIVQKEFKERWDQTWFDSYGFDNTYAFTVTKELAEKYGLEKVSDLADVAGELRFGVDNSWIHREGDGYQGFVETYGFEFPKIYPMQIGLVYEALANDEMDVVLAYSSDGRIAAFNLKILEDDKKFFPPYDTSLVARNEVLREHPELEGILNKLVGTIDTAKMQKMNYEADGEKREPAVVAQKFLEEHHYFEGVE</sequence>
<dbReference type="Gene3D" id="3.40.190.120">
    <property type="entry name" value="Osmoprotection protein (prox), domain 2"/>
    <property type="match status" value="1"/>
</dbReference>
<protein>
    <recommendedName>
        <fullName evidence="1">ABC-type glycine betaine transport system substrate-binding domain-containing protein</fullName>
    </recommendedName>
</protein>
<dbReference type="Gene3D" id="3.40.190.10">
    <property type="entry name" value="Periplasmic binding protein-like II"/>
    <property type="match status" value="1"/>
</dbReference>